<feature type="compositionally biased region" description="Basic and acidic residues" evidence="1">
    <location>
        <begin position="18"/>
        <end position="31"/>
    </location>
</feature>
<dbReference type="Proteomes" id="UP001596512">
    <property type="component" value="Unassembled WGS sequence"/>
</dbReference>
<dbReference type="InterPro" id="IPR036388">
    <property type="entry name" value="WH-like_DNA-bd_sf"/>
</dbReference>
<organism evidence="3 4">
    <name type="scientific">Actinokineospora soli</name>
    <dbReference type="NCBI Taxonomy" id="1048753"/>
    <lineage>
        <taxon>Bacteria</taxon>
        <taxon>Bacillati</taxon>
        <taxon>Actinomycetota</taxon>
        <taxon>Actinomycetes</taxon>
        <taxon>Pseudonocardiales</taxon>
        <taxon>Pseudonocardiaceae</taxon>
        <taxon>Actinokineospora</taxon>
    </lineage>
</organism>
<dbReference type="SMART" id="SM00421">
    <property type="entry name" value="HTH_LUXR"/>
    <property type="match status" value="1"/>
</dbReference>
<protein>
    <submittedName>
        <fullName evidence="3">Helix-turn-helix transcriptional regulator</fullName>
    </submittedName>
</protein>
<dbReference type="Gene3D" id="1.10.10.10">
    <property type="entry name" value="Winged helix-like DNA-binding domain superfamily/Winged helix DNA-binding domain"/>
    <property type="match status" value="1"/>
</dbReference>
<feature type="domain" description="HTH luxR-type" evidence="2">
    <location>
        <begin position="27"/>
        <end position="84"/>
    </location>
</feature>
<sequence length="90" mass="9903">MLDVDRRVRDASVVPPREAPDDVGRAGREPTAETRRLLALMATGATDRAIARELGVSERTVARRIARLQVLLGAHSRFQLGAMASAKRWL</sequence>
<evidence type="ECO:0000256" key="1">
    <source>
        <dbReference type="SAM" id="MobiDB-lite"/>
    </source>
</evidence>
<dbReference type="SUPFAM" id="SSF46894">
    <property type="entry name" value="C-terminal effector domain of the bipartite response regulators"/>
    <property type="match status" value="1"/>
</dbReference>
<proteinExistence type="predicted"/>
<comment type="caution">
    <text evidence="3">The sequence shown here is derived from an EMBL/GenBank/DDBJ whole genome shotgun (WGS) entry which is preliminary data.</text>
</comment>
<evidence type="ECO:0000313" key="4">
    <source>
        <dbReference type="Proteomes" id="UP001596512"/>
    </source>
</evidence>
<accession>A0ABW2TNE0</accession>
<dbReference type="Pfam" id="PF00196">
    <property type="entry name" value="GerE"/>
    <property type="match status" value="1"/>
</dbReference>
<dbReference type="InterPro" id="IPR016032">
    <property type="entry name" value="Sig_transdc_resp-reg_C-effctor"/>
</dbReference>
<evidence type="ECO:0000313" key="3">
    <source>
        <dbReference type="EMBL" id="MFC7614323.1"/>
    </source>
</evidence>
<dbReference type="InterPro" id="IPR000792">
    <property type="entry name" value="Tscrpt_reg_LuxR_C"/>
</dbReference>
<feature type="region of interest" description="Disordered" evidence="1">
    <location>
        <begin position="1"/>
        <end position="31"/>
    </location>
</feature>
<name>A0ABW2TNE0_9PSEU</name>
<gene>
    <name evidence="3" type="ORF">ACFQV2_13080</name>
</gene>
<evidence type="ECO:0000259" key="2">
    <source>
        <dbReference type="SMART" id="SM00421"/>
    </source>
</evidence>
<keyword evidence="4" id="KW-1185">Reference proteome</keyword>
<feature type="compositionally biased region" description="Basic and acidic residues" evidence="1">
    <location>
        <begin position="1"/>
        <end position="10"/>
    </location>
</feature>
<dbReference type="EMBL" id="JBHTEY010000004">
    <property type="protein sequence ID" value="MFC7614323.1"/>
    <property type="molecule type" value="Genomic_DNA"/>
</dbReference>
<reference evidence="4" key="1">
    <citation type="journal article" date="2019" name="Int. J. Syst. Evol. Microbiol.">
        <title>The Global Catalogue of Microorganisms (GCM) 10K type strain sequencing project: providing services to taxonomists for standard genome sequencing and annotation.</title>
        <authorList>
            <consortium name="The Broad Institute Genomics Platform"/>
            <consortium name="The Broad Institute Genome Sequencing Center for Infectious Disease"/>
            <person name="Wu L."/>
            <person name="Ma J."/>
        </authorList>
    </citation>
    <scope>NUCLEOTIDE SEQUENCE [LARGE SCALE GENOMIC DNA]</scope>
    <source>
        <strain evidence="4">JCM 17695</strain>
    </source>
</reference>